<dbReference type="GO" id="GO:0003677">
    <property type="term" value="F:DNA binding"/>
    <property type="evidence" value="ECO:0007669"/>
    <property type="project" value="UniProtKB-KW"/>
</dbReference>
<dbReference type="PROSITE" id="PS50931">
    <property type="entry name" value="HTH_LYSR"/>
    <property type="match status" value="1"/>
</dbReference>
<evidence type="ECO:0000313" key="6">
    <source>
        <dbReference type="EMBL" id="SIN76561.1"/>
    </source>
</evidence>
<feature type="domain" description="HTH lysR-type" evidence="5">
    <location>
        <begin position="1"/>
        <end position="58"/>
    </location>
</feature>
<evidence type="ECO:0000313" key="7">
    <source>
        <dbReference type="Proteomes" id="UP000185093"/>
    </source>
</evidence>
<keyword evidence="3 6" id="KW-0238">DNA-binding</keyword>
<evidence type="ECO:0000256" key="4">
    <source>
        <dbReference type="ARBA" id="ARBA00023163"/>
    </source>
</evidence>
<dbReference type="SUPFAM" id="SSF46785">
    <property type="entry name" value="Winged helix' DNA-binding domain"/>
    <property type="match status" value="1"/>
</dbReference>
<comment type="caution">
    <text evidence="6">The sequence shown here is derived from an EMBL/GenBank/DDBJ whole genome shotgun (WGS) entry which is preliminary data.</text>
</comment>
<accession>A0ABY1JF29</accession>
<evidence type="ECO:0000256" key="3">
    <source>
        <dbReference type="ARBA" id="ARBA00023125"/>
    </source>
</evidence>
<dbReference type="Pfam" id="PF00126">
    <property type="entry name" value="HTH_1"/>
    <property type="match status" value="1"/>
</dbReference>
<dbReference type="InterPro" id="IPR036390">
    <property type="entry name" value="WH_DNA-bd_sf"/>
</dbReference>
<evidence type="ECO:0000256" key="2">
    <source>
        <dbReference type="ARBA" id="ARBA00023015"/>
    </source>
</evidence>
<reference evidence="6 7" key="1">
    <citation type="submission" date="2016-11" db="EMBL/GenBank/DDBJ databases">
        <authorList>
            <person name="Varghese N."/>
            <person name="Submissions S."/>
        </authorList>
    </citation>
    <scope>NUCLEOTIDE SEQUENCE [LARGE SCALE GENOMIC DNA]</scope>
    <source>
        <strain evidence="6 7">DSM 20664</strain>
    </source>
</reference>
<dbReference type="Gene3D" id="3.40.190.10">
    <property type="entry name" value="Periplasmic binding protein-like II"/>
    <property type="match status" value="2"/>
</dbReference>
<dbReference type="PRINTS" id="PR00039">
    <property type="entry name" value="HTHLYSR"/>
</dbReference>
<dbReference type="Proteomes" id="UP000185093">
    <property type="component" value="Unassembled WGS sequence"/>
</dbReference>
<gene>
    <name evidence="6" type="ORF">SAMN05444368_1792</name>
</gene>
<dbReference type="PANTHER" id="PTHR30126:SF64">
    <property type="entry name" value="HTH-TYPE TRANSCRIPTIONAL REGULATOR CITR"/>
    <property type="match status" value="1"/>
</dbReference>
<keyword evidence="7" id="KW-1185">Reference proteome</keyword>
<dbReference type="InterPro" id="IPR036388">
    <property type="entry name" value="WH-like_DNA-bd_sf"/>
</dbReference>
<sequence>MTLQQLRTFLAVCDEMSITSAASKLFITQSAVSQQIKALEEEFEVKFFQKRGRRLYITADGKVFYQIAKEIMEKADSIIDKLKATKSLEVGSLKLASTHHLAQYLLMKPLMEFHNKYPKIDLMLQTLDANEIKHFIETKAADIGFVPDGTSMLSPLLKISKIYEDRMALIAWPEHSWRAKDRIEPAELGGTPFVFAATPSSINEIAVAFLKRHHINIETIIDVGNIDLLKEAVRHRMGLALTSRLAVEEELNRGDLIELPLAGVHELSFNFLMLTHRYEEPSYASWAFQKILKSHLTKSGLEVTLKQ</sequence>
<dbReference type="Gene3D" id="1.10.10.10">
    <property type="entry name" value="Winged helix-like DNA-binding domain superfamily/Winged helix DNA-binding domain"/>
    <property type="match status" value="1"/>
</dbReference>
<dbReference type="InterPro" id="IPR005119">
    <property type="entry name" value="LysR_subst-bd"/>
</dbReference>
<dbReference type="Pfam" id="PF03466">
    <property type="entry name" value="LysR_substrate"/>
    <property type="match status" value="1"/>
</dbReference>
<organism evidence="6 7">
    <name type="scientific">Acetomicrobium flavidum</name>
    <dbReference type="NCBI Taxonomy" id="49896"/>
    <lineage>
        <taxon>Bacteria</taxon>
        <taxon>Thermotogati</taxon>
        <taxon>Synergistota</taxon>
        <taxon>Synergistia</taxon>
        <taxon>Synergistales</taxon>
        <taxon>Acetomicrobiaceae</taxon>
        <taxon>Acetomicrobium</taxon>
    </lineage>
</organism>
<dbReference type="EMBL" id="FSQZ01000001">
    <property type="protein sequence ID" value="SIN76561.1"/>
    <property type="molecule type" value="Genomic_DNA"/>
</dbReference>
<evidence type="ECO:0000259" key="5">
    <source>
        <dbReference type="PROSITE" id="PS50931"/>
    </source>
</evidence>
<name>A0ABY1JF29_9BACT</name>
<protein>
    <submittedName>
        <fullName evidence="6">DNA-binding transcriptional regulator, LysR family</fullName>
    </submittedName>
</protein>
<dbReference type="SUPFAM" id="SSF53850">
    <property type="entry name" value="Periplasmic binding protein-like II"/>
    <property type="match status" value="1"/>
</dbReference>
<keyword evidence="2" id="KW-0805">Transcription regulation</keyword>
<dbReference type="InterPro" id="IPR000847">
    <property type="entry name" value="LysR_HTH_N"/>
</dbReference>
<proteinExistence type="inferred from homology"/>
<evidence type="ECO:0000256" key="1">
    <source>
        <dbReference type="ARBA" id="ARBA00009437"/>
    </source>
</evidence>
<dbReference type="PANTHER" id="PTHR30126">
    <property type="entry name" value="HTH-TYPE TRANSCRIPTIONAL REGULATOR"/>
    <property type="match status" value="1"/>
</dbReference>
<keyword evidence="4" id="KW-0804">Transcription</keyword>
<comment type="similarity">
    <text evidence="1">Belongs to the LysR transcriptional regulatory family.</text>
</comment>
<dbReference type="RefSeq" id="WP_074199954.1">
    <property type="nucleotide sequence ID" value="NZ_DAOSBL010000014.1"/>
</dbReference>